<evidence type="ECO:0000256" key="5">
    <source>
        <dbReference type="SAM" id="MobiDB-lite"/>
    </source>
</evidence>
<keyword evidence="3 6" id="KW-1133">Transmembrane helix</keyword>
<name>A0A9P4R3C3_9PLEO</name>
<dbReference type="GO" id="GO:0071944">
    <property type="term" value="C:cell periphery"/>
    <property type="evidence" value="ECO:0007669"/>
    <property type="project" value="UniProtKB-ARBA"/>
</dbReference>
<keyword evidence="2 6" id="KW-0812">Transmembrane</keyword>
<keyword evidence="4 6" id="KW-0472">Membrane</keyword>
<dbReference type="Proteomes" id="UP000799444">
    <property type="component" value="Unassembled WGS sequence"/>
</dbReference>
<evidence type="ECO:0000313" key="7">
    <source>
        <dbReference type="EMBL" id="KAF2735934.1"/>
    </source>
</evidence>
<comment type="caution">
    <text evidence="7">The sequence shown here is derived from an EMBL/GenBank/DDBJ whole genome shotgun (WGS) entry which is preliminary data.</text>
</comment>
<dbReference type="EMBL" id="ML996130">
    <property type="protein sequence ID" value="KAF2735934.1"/>
    <property type="molecule type" value="Genomic_DNA"/>
</dbReference>
<gene>
    <name evidence="7" type="ORF">EJ04DRAFT_178253</name>
</gene>
<accession>A0A9P4R3C3</accession>
<protein>
    <submittedName>
        <fullName evidence="7">Uncharacterized protein</fullName>
    </submittedName>
</protein>
<dbReference type="GO" id="GO:0016020">
    <property type="term" value="C:membrane"/>
    <property type="evidence" value="ECO:0007669"/>
    <property type="project" value="UniProtKB-SubCell"/>
</dbReference>
<dbReference type="PANTHER" id="PTHR15549">
    <property type="entry name" value="PAIRED IMMUNOGLOBULIN-LIKE TYPE 2 RECEPTOR"/>
    <property type="match status" value="1"/>
</dbReference>
<organism evidence="7 8">
    <name type="scientific">Polyplosphaeria fusca</name>
    <dbReference type="NCBI Taxonomy" id="682080"/>
    <lineage>
        <taxon>Eukaryota</taxon>
        <taxon>Fungi</taxon>
        <taxon>Dikarya</taxon>
        <taxon>Ascomycota</taxon>
        <taxon>Pezizomycotina</taxon>
        <taxon>Dothideomycetes</taxon>
        <taxon>Pleosporomycetidae</taxon>
        <taxon>Pleosporales</taxon>
        <taxon>Tetraplosphaeriaceae</taxon>
        <taxon>Polyplosphaeria</taxon>
    </lineage>
</organism>
<feature type="region of interest" description="Disordered" evidence="5">
    <location>
        <begin position="185"/>
        <end position="211"/>
    </location>
</feature>
<dbReference type="AlphaFoldDB" id="A0A9P4R3C3"/>
<dbReference type="OrthoDB" id="4158815at2759"/>
<keyword evidence="8" id="KW-1185">Reference proteome</keyword>
<reference evidence="7" key="1">
    <citation type="journal article" date="2020" name="Stud. Mycol.">
        <title>101 Dothideomycetes genomes: a test case for predicting lifestyles and emergence of pathogens.</title>
        <authorList>
            <person name="Haridas S."/>
            <person name="Albert R."/>
            <person name="Binder M."/>
            <person name="Bloem J."/>
            <person name="Labutti K."/>
            <person name="Salamov A."/>
            <person name="Andreopoulos B."/>
            <person name="Baker S."/>
            <person name="Barry K."/>
            <person name="Bills G."/>
            <person name="Bluhm B."/>
            <person name="Cannon C."/>
            <person name="Castanera R."/>
            <person name="Culley D."/>
            <person name="Daum C."/>
            <person name="Ezra D."/>
            <person name="Gonzalez J."/>
            <person name="Henrissat B."/>
            <person name="Kuo A."/>
            <person name="Liang C."/>
            <person name="Lipzen A."/>
            <person name="Lutzoni F."/>
            <person name="Magnuson J."/>
            <person name="Mondo S."/>
            <person name="Nolan M."/>
            <person name="Ohm R."/>
            <person name="Pangilinan J."/>
            <person name="Park H.-J."/>
            <person name="Ramirez L."/>
            <person name="Alfaro M."/>
            <person name="Sun H."/>
            <person name="Tritt A."/>
            <person name="Yoshinaga Y."/>
            <person name="Zwiers L.-H."/>
            <person name="Turgeon B."/>
            <person name="Goodwin S."/>
            <person name="Spatafora J."/>
            <person name="Crous P."/>
            <person name="Grigoriev I."/>
        </authorList>
    </citation>
    <scope>NUCLEOTIDE SEQUENCE</scope>
    <source>
        <strain evidence="7">CBS 125425</strain>
    </source>
</reference>
<comment type="subcellular location">
    <subcellularLocation>
        <location evidence="1">Membrane</location>
        <topology evidence="1">Single-pass membrane protein</topology>
    </subcellularLocation>
</comment>
<proteinExistence type="predicted"/>
<evidence type="ECO:0000256" key="6">
    <source>
        <dbReference type="SAM" id="Phobius"/>
    </source>
</evidence>
<evidence type="ECO:0000256" key="1">
    <source>
        <dbReference type="ARBA" id="ARBA00004167"/>
    </source>
</evidence>
<feature type="transmembrane region" description="Helical" evidence="6">
    <location>
        <begin position="215"/>
        <end position="236"/>
    </location>
</feature>
<evidence type="ECO:0000256" key="3">
    <source>
        <dbReference type="ARBA" id="ARBA00022989"/>
    </source>
</evidence>
<evidence type="ECO:0000256" key="2">
    <source>
        <dbReference type="ARBA" id="ARBA00022692"/>
    </source>
</evidence>
<dbReference type="InterPro" id="IPR051694">
    <property type="entry name" value="Immunoregulatory_rcpt-like"/>
</dbReference>
<feature type="compositionally biased region" description="Polar residues" evidence="5">
    <location>
        <begin position="185"/>
        <end position="208"/>
    </location>
</feature>
<evidence type="ECO:0000256" key="4">
    <source>
        <dbReference type="ARBA" id="ARBA00023136"/>
    </source>
</evidence>
<evidence type="ECO:0000313" key="8">
    <source>
        <dbReference type="Proteomes" id="UP000799444"/>
    </source>
</evidence>
<dbReference type="PANTHER" id="PTHR15549:SF30">
    <property type="entry name" value="MID2 DOMAIN-CONTAINING PROTEIN"/>
    <property type="match status" value="1"/>
</dbReference>
<sequence length="311" mass="34652">MANFDSNVWYQLYVNNHVTNMSMVGSNLFTDDGLKGSVYFNKTNTKLPKQRWQIFGINSTTVVMRSEEGGPDAYFGAMYSVDETTPGQTRGLMVKNTIADLSVFWTIGPWGDGTFHMSNGANGTQWQVEKMGSGLLAMSSNLTVERLGQRWTFEKIGEKVGTKTVYENIDNTAYSTINLQSATVTSSKPLGSSTGSDPETTPKPSTRGLTAGQKAGIGVSVALAFIIIAAIVFLLWRRKRQNREALHERKEKSVEEMDYEHLSEVSGGHEAVKYEMYYEPRHELHNSQIPAAHIHQPPVELPNSQWHPNAR</sequence>